<name>A0AAD3D6E4_9STRA</name>
<reference evidence="1 2" key="1">
    <citation type="journal article" date="2021" name="Sci. Rep.">
        <title>The genome of the diatom Chaetoceros tenuissimus carries an ancient integrated fragment of an extant virus.</title>
        <authorList>
            <person name="Hongo Y."/>
            <person name="Kimura K."/>
            <person name="Takaki Y."/>
            <person name="Yoshida Y."/>
            <person name="Baba S."/>
            <person name="Kobayashi G."/>
            <person name="Nagasaki K."/>
            <person name="Hano T."/>
            <person name="Tomaru Y."/>
        </authorList>
    </citation>
    <scope>NUCLEOTIDE SEQUENCE [LARGE SCALE GENOMIC DNA]</scope>
    <source>
        <strain evidence="1 2">NIES-3715</strain>
    </source>
</reference>
<evidence type="ECO:0000313" key="1">
    <source>
        <dbReference type="EMBL" id="GFH58327.1"/>
    </source>
</evidence>
<dbReference type="EMBL" id="BLLK01000062">
    <property type="protein sequence ID" value="GFH58327.1"/>
    <property type="molecule type" value="Genomic_DNA"/>
</dbReference>
<proteinExistence type="predicted"/>
<comment type="caution">
    <text evidence="1">The sequence shown here is derived from an EMBL/GenBank/DDBJ whole genome shotgun (WGS) entry which is preliminary data.</text>
</comment>
<protein>
    <submittedName>
        <fullName evidence="1">Uncharacterized protein</fullName>
    </submittedName>
</protein>
<gene>
    <name evidence="1" type="ORF">CTEN210_14803</name>
</gene>
<evidence type="ECO:0000313" key="2">
    <source>
        <dbReference type="Proteomes" id="UP001054902"/>
    </source>
</evidence>
<accession>A0AAD3D6E4</accession>
<dbReference type="AlphaFoldDB" id="A0AAD3D6E4"/>
<keyword evidence="2" id="KW-1185">Reference proteome</keyword>
<dbReference type="Proteomes" id="UP001054902">
    <property type="component" value="Unassembled WGS sequence"/>
</dbReference>
<sequence>MMFCKALCFWLVSIAAYVITQIALLRTQLSSAGQNTNFKMHFMDTFKAKPLQVPSNKSDNRDKGKEASRLFLKNLVQRELIKQEEGGDYTVPFTPGAFIHLGKSGGSTLSKFLKNGCFSFVPKPCNEVQNLHQVKGAHHPIFKESPLSLLTTYFHTPDFRALINQRLKRMPTYPELPDYSFYTFTSRDPYDRAISAFLYTMPNKQLVNRLKRELEQDKDAVDKDITLKRIKKIKLELKSTGVNEAYKCFPTLDSFAFALGTKPTDYNSNINWIRRRDDCSFVAHLAVQGKVEPMEHLFWNLQKLVHNIPGFTEDKPVMVIRQEYMWQDWPAVNELLGLGREYQSENTDIHARQSDYRSRAQRRRENSLSSDDLRSNVCSALEKEYRVYFDLLKRAVNLKDIDIISSLEIAKRNCPMLNLKL</sequence>
<organism evidence="1 2">
    <name type="scientific">Chaetoceros tenuissimus</name>
    <dbReference type="NCBI Taxonomy" id="426638"/>
    <lineage>
        <taxon>Eukaryota</taxon>
        <taxon>Sar</taxon>
        <taxon>Stramenopiles</taxon>
        <taxon>Ochrophyta</taxon>
        <taxon>Bacillariophyta</taxon>
        <taxon>Coscinodiscophyceae</taxon>
        <taxon>Chaetocerotophycidae</taxon>
        <taxon>Chaetocerotales</taxon>
        <taxon>Chaetocerotaceae</taxon>
        <taxon>Chaetoceros</taxon>
    </lineage>
</organism>